<dbReference type="AlphaFoldDB" id="A0A819DSG8"/>
<feature type="region of interest" description="Disordered" evidence="1">
    <location>
        <begin position="43"/>
        <end position="72"/>
    </location>
</feature>
<proteinExistence type="predicted"/>
<comment type="caution">
    <text evidence="3">The sequence shown here is derived from an EMBL/GenBank/DDBJ whole genome shotgun (WGS) entry which is preliminary data.</text>
</comment>
<dbReference type="Proteomes" id="UP000663889">
    <property type="component" value="Unassembled WGS sequence"/>
</dbReference>
<accession>A0A819DSG8</accession>
<evidence type="ECO:0000256" key="1">
    <source>
        <dbReference type="SAM" id="MobiDB-lite"/>
    </source>
</evidence>
<sequence>MIEKQVVEEQAIEEQAVEEQVIEEQVVEEQVIEERVIEERVVEEQVTEEQIPEERVVEKESEDADWDENKEGSLELAKKKQAELKTYYDEFPSIDDIIDETRFGIREAKEFTESILHDLPSGEISERTTACHILKSLLESRNTSCLFFDSTHGGNLHDASGHLAELNLEDRPFVLKLSSSEGLGDSMGQKTEHGTIRFVQALNKTIEQEQYHSVIEDILGRLSKAHGIEKQYICVKIVFAGTFSVVYTVNDLANYAVKSLSTVAQKLKDQFQQYLGAKIHPLLFRPAFDISFFDKQGNKTFTNPNQTHQVGPPEKTKTYISPDGWTRYGLKVLGKYQDGNAWLHPFRDPGNWYRAFHGTGRVKAVDFGNDNQSFEEQYAPVDAVASIFESGFRPARKIAHGNGVYCSPNPKFPENGYVATVELDTQKGKKKFKCMLQVAVNPDTVRFTMDKDIWVAPNPQDIRPYGVLIKEV</sequence>
<evidence type="ECO:0000313" key="2">
    <source>
        <dbReference type="EMBL" id="CAF1076044.1"/>
    </source>
</evidence>
<dbReference type="EMBL" id="CAJOAX010003113">
    <property type="protein sequence ID" value="CAF3836921.1"/>
    <property type="molecule type" value="Genomic_DNA"/>
</dbReference>
<reference evidence="3" key="1">
    <citation type="submission" date="2021-02" db="EMBL/GenBank/DDBJ databases">
        <authorList>
            <person name="Nowell W R."/>
        </authorList>
    </citation>
    <scope>NUCLEOTIDE SEQUENCE</scope>
</reference>
<gene>
    <name evidence="3" type="ORF">OTI717_LOCUS20337</name>
    <name evidence="2" type="ORF">SEV965_LOCUS14604</name>
</gene>
<evidence type="ECO:0000313" key="3">
    <source>
        <dbReference type="EMBL" id="CAF3836921.1"/>
    </source>
</evidence>
<name>A0A819DSG8_9BILA</name>
<evidence type="ECO:0000313" key="4">
    <source>
        <dbReference type="Proteomes" id="UP000663823"/>
    </source>
</evidence>
<dbReference type="Proteomes" id="UP000663823">
    <property type="component" value="Unassembled WGS sequence"/>
</dbReference>
<dbReference type="PANTHER" id="PTHR36649:SF28">
    <property type="entry name" value="UBIQUITIN-LIKE DOMAIN-CONTAINING PROTEIN"/>
    <property type="match status" value="1"/>
</dbReference>
<dbReference type="EMBL" id="CAJNOU010000734">
    <property type="protein sequence ID" value="CAF1076044.1"/>
    <property type="molecule type" value="Genomic_DNA"/>
</dbReference>
<organism evidence="3 4">
    <name type="scientific">Rotaria sordida</name>
    <dbReference type="NCBI Taxonomy" id="392033"/>
    <lineage>
        <taxon>Eukaryota</taxon>
        <taxon>Metazoa</taxon>
        <taxon>Spiralia</taxon>
        <taxon>Gnathifera</taxon>
        <taxon>Rotifera</taxon>
        <taxon>Eurotatoria</taxon>
        <taxon>Bdelloidea</taxon>
        <taxon>Philodinida</taxon>
        <taxon>Philodinidae</taxon>
        <taxon>Rotaria</taxon>
    </lineage>
</organism>
<dbReference type="PANTHER" id="PTHR36649">
    <property type="entry name" value="UBIQUITIN-LIKE DOMAIN-CONTAINING PROTEIN"/>
    <property type="match status" value="1"/>
</dbReference>
<protein>
    <submittedName>
        <fullName evidence="3">Uncharacterized protein</fullName>
    </submittedName>
</protein>